<dbReference type="PANTHER" id="PTHR43191:SF2">
    <property type="entry name" value="RRNA METHYLTRANSFERASE 3, MITOCHONDRIAL"/>
    <property type="match status" value="1"/>
</dbReference>
<dbReference type="RefSeq" id="WP_092502019.1">
    <property type="nucleotide sequence ID" value="NZ_LT629695.1"/>
</dbReference>
<evidence type="ECO:0000256" key="3">
    <source>
        <dbReference type="ARBA" id="ARBA00022679"/>
    </source>
</evidence>
<proteinExistence type="inferred from homology"/>
<keyword evidence="6" id="KW-1185">Reference proteome</keyword>
<dbReference type="PANTHER" id="PTHR43191">
    <property type="entry name" value="RRNA METHYLTRANSFERASE 3"/>
    <property type="match status" value="1"/>
</dbReference>
<dbReference type="InterPro" id="IPR029028">
    <property type="entry name" value="Alpha/beta_knot_MTases"/>
</dbReference>
<dbReference type="Gene3D" id="3.40.1280.10">
    <property type="match status" value="1"/>
</dbReference>
<dbReference type="GO" id="GO:0008173">
    <property type="term" value="F:RNA methyltransferase activity"/>
    <property type="evidence" value="ECO:0007669"/>
    <property type="project" value="InterPro"/>
</dbReference>
<reference evidence="6" key="1">
    <citation type="submission" date="2016-10" db="EMBL/GenBank/DDBJ databases">
        <authorList>
            <person name="Varghese N."/>
            <person name="Submissions S."/>
        </authorList>
    </citation>
    <scope>NUCLEOTIDE SEQUENCE [LARGE SCALE GENOMIC DNA]</scope>
    <source>
        <strain evidence="6">DSM 22002</strain>
    </source>
</reference>
<comment type="similarity">
    <text evidence="1">Belongs to the class IV-like SAM-binding methyltransferase superfamily. RNA methyltransferase TrmH family.</text>
</comment>
<dbReference type="EMBL" id="LT629695">
    <property type="protein sequence ID" value="SDH21673.1"/>
    <property type="molecule type" value="Genomic_DNA"/>
</dbReference>
<keyword evidence="2 5" id="KW-0489">Methyltransferase</keyword>
<dbReference type="STRING" id="399736.SAMN04489720_0434"/>
<accession>A0A1G8ALD9</accession>
<dbReference type="GO" id="GO:0032259">
    <property type="term" value="P:methylation"/>
    <property type="evidence" value="ECO:0007669"/>
    <property type="project" value="UniProtKB-KW"/>
</dbReference>
<dbReference type="Pfam" id="PF00588">
    <property type="entry name" value="SpoU_methylase"/>
    <property type="match status" value="1"/>
</dbReference>
<gene>
    <name evidence="5" type="ORF">SAMN04489720_0434</name>
</gene>
<dbReference type="InterPro" id="IPR051259">
    <property type="entry name" value="rRNA_Methyltransferase"/>
</dbReference>
<dbReference type="Gene3D" id="3.30.1330.30">
    <property type="match status" value="1"/>
</dbReference>
<evidence type="ECO:0000256" key="1">
    <source>
        <dbReference type="ARBA" id="ARBA00007228"/>
    </source>
</evidence>
<dbReference type="OrthoDB" id="9794400at2"/>
<dbReference type="InterPro" id="IPR029064">
    <property type="entry name" value="Ribosomal_eL30-like_sf"/>
</dbReference>
<dbReference type="InterPro" id="IPR053888">
    <property type="entry name" value="MRM3-like_sub_bind"/>
</dbReference>
<dbReference type="CDD" id="cd18095">
    <property type="entry name" value="SpoU-like_rRNA-MTase"/>
    <property type="match status" value="1"/>
</dbReference>
<feature type="domain" description="RNA 2-O ribose methyltransferase substrate binding" evidence="4">
    <location>
        <begin position="29"/>
        <end position="99"/>
    </location>
</feature>
<evidence type="ECO:0000313" key="6">
    <source>
        <dbReference type="Proteomes" id="UP000198822"/>
    </source>
</evidence>
<dbReference type="InterPro" id="IPR001537">
    <property type="entry name" value="SpoU_MeTrfase"/>
</dbReference>
<dbReference type="AlphaFoldDB" id="A0A1G8ALD9"/>
<protein>
    <submittedName>
        <fullName evidence="5">RNA methyltransferase, TrmH family</fullName>
    </submittedName>
</protein>
<dbReference type="SUPFAM" id="SSF75217">
    <property type="entry name" value="alpha/beta knot"/>
    <property type="match status" value="1"/>
</dbReference>
<keyword evidence="3 5" id="KW-0808">Transferase</keyword>
<dbReference type="SMART" id="SM00967">
    <property type="entry name" value="SpoU_sub_bind"/>
    <property type="match status" value="1"/>
</dbReference>
<dbReference type="InterPro" id="IPR013123">
    <property type="entry name" value="SpoU_subst-bd"/>
</dbReference>
<dbReference type="InterPro" id="IPR029026">
    <property type="entry name" value="tRNA_m1G_MTases_N"/>
</dbReference>
<dbReference type="SUPFAM" id="SSF55315">
    <property type="entry name" value="L30e-like"/>
    <property type="match status" value="1"/>
</dbReference>
<dbReference type="GO" id="GO:0003723">
    <property type="term" value="F:RNA binding"/>
    <property type="evidence" value="ECO:0007669"/>
    <property type="project" value="InterPro"/>
</dbReference>
<name>A0A1G8ALD9_9MICO</name>
<evidence type="ECO:0000256" key="2">
    <source>
        <dbReference type="ARBA" id="ARBA00022603"/>
    </source>
</evidence>
<sequence>MIESPRHERVRAAARLQQRAARSETGLFLLEGPNALREAIAADAVVEAFATQPFVDRHPDLAAALGDALELVGERALAAMSDTVRPQGVVAMCRQQPTSLDAALEGASLVVILHEVQDPGNLGTILRVADAAGADAVVVTRSSVDPYNPKVVRATTGSILHIRHSVGASTEDAVLAARQAGLQVLAADVSGDELTAPSVRERLARPTAWLFGNEARGLDDATLALADLPVRVPIYGRAESLNLATAASVCLYQSAIARADA</sequence>
<evidence type="ECO:0000313" key="5">
    <source>
        <dbReference type="EMBL" id="SDH21673.1"/>
    </source>
</evidence>
<dbReference type="GO" id="GO:0006396">
    <property type="term" value="P:RNA processing"/>
    <property type="evidence" value="ECO:0007669"/>
    <property type="project" value="InterPro"/>
</dbReference>
<dbReference type="GO" id="GO:0005737">
    <property type="term" value="C:cytoplasm"/>
    <property type="evidence" value="ECO:0007669"/>
    <property type="project" value="UniProtKB-ARBA"/>
</dbReference>
<organism evidence="5 6">
    <name type="scientific">Agrococcus jejuensis</name>
    <dbReference type="NCBI Taxonomy" id="399736"/>
    <lineage>
        <taxon>Bacteria</taxon>
        <taxon>Bacillati</taxon>
        <taxon>Actinomycetota</taxon>
        <taxon>Actinomycetes</taxon>
        <taxon>Micrococcales</taxon>
        <taxon>Microbacteriaceae</taxon>
        <taxon>Agrococcus</taxon>
    </lineage>
</organism>
<dbReference type="Proteomes" id="UP000198822">
    <property type="component" value="Chromosome I"/>
</dbReference>
<dbReference type="Pfam" id="PF22435">
    <property type="entry name" value="MRM3-like_sub_bind"/>
    <property type="match status" value="1"/>
</dbReference>
<evidence type="ECO:0000259" key="4">
    <source>
        <dbReference type="SMART" id="SM00967"/>
    </source>
</evidence>